<dbReference type="AlphaFoldDB" id="A0A1Q9DY74"/>
<name>A0A1Q9DY74_SYMMI</name>
<gene>
    <name evidence="2" type="ORF">AK812_SmicGene17274</name>
</gene>
<protein>
    <submittedName>
        <fullName evidence="2">Uncharacterized protein</fullName>
    </submittedName>
</protein>
<reference evidence="2 3" key="1">
    <citation type="submission" date="2016-02" db="EMBL/GenBank/DDBJ databases">
        <title>Genome analysis of coral dinoflagellate symbionts highlights evolutionary adaptations to a symbiotic lifestyle.</title>
        <authorList>
            <person name="Aranda M."/>
            <person name="Li Y."/>
            <person name="Liew Y.J."/>
            <person name="Baumgarten S."/>
            <person name="Simakov O."/>
            <person name="Wilson M."/>
            <person name="Piel J."/>
            <person name="Ashoor H."/>
            <person name="Bougouffa S."/>
            <person name="Bajic V.B."/>
            <person name="Ryu T."/>
            <person name="Ravasi T."/>
            <person name="Bayer T."/>
            <person name="Micklem G."/>
            <person name="Kim H."/>
            <person name="Bhak J."/>
            <person name="Lajeunesse T.C."/>
            <person name="Voolstra C.R."/>
        </authorList>
    </citation>
    <scope>NUCLEOTIDE SEQUENCE [LARGE SCALE GENOMIC DNA]</scope>
    <source>
        <strain evidence="2 3">CCMP2467</strain>
    </source>
</reference>
<keyword evidence="3" id="KW-1185">Reference proteome</keyword>
<feature type="region of interest" description="Disordered" evidence="1">
    <location>
        <begin position="128"/>
        <end position="163"/>
    </location>
</feature>
<comment type="caution">
    <text evidence="2">The sequence shown here is derived from an EMBL/GenBank/DDBJ whole genome shotgun (WGS) entry which is preliminary data.</text>
</comment>
<organism evidence="2 3">
    <name type="scientific">Symbiodinium microadriaticum</name>
    <name type="common">Dinoflagellate</name>
    <name type="synonym">Zooxanthella microadriatica</name>
    <dbReference type="NCBI Taxonomy" id="2951"/>
    <lineage>
        <taxon>Eukaryota</taxon>
        <taxon>Sar</taxon>
        <taxon>Alveolata</taxon>
        <taxon>Dinophyceae</taxon>
        <taxon>Suessiales</taxon>
        <taxon>Symbiodiniaceae</taxon>
        <taxon>Symbiodinium</taxon>
    </lineage>
</organism>
<accession>A0A1Q9DY74</accession>
<evidence type="ECO:0000313" key="2">
    <source>
        <dbReference type="EMBL" id="OLQ00112.1"/>
    </source>
</evidence>
<dbReference type="OrthoDB" id="409514at2759"/>
<dbReference type="Proteomes" id="UP000186817">
    <property type="component" value="Unassembled WGS sequence"/>
</dbReference>
<evidence type="ECO:0000256" key="1">
    <source>
        <dbReference type="SAM" id="MobiDB-lite"/>
    </source>
</evidence>
<proteinExistence type="predicted"/>
<dbReference type="EMBL" id="LSRX01000339">
    <property type="protein sequence ID" value="OLQ00112.1"/>
    <property type="molecule type" value="Genomic_DNA"/>
</dbReference>
<sequence length="853" mass="94565">MSIWQSKGSVHWRGRFCDDTACAAAREGDGRRNRDIYTRLVLWAFFQNLDIPCPSPGGEILESGTLEYGTDKVPSTRPPHEDHRLPRARAKRQEVSGNTYTLLNGFNVMSLLSLQAVKSKDLTAQLQRAPASSRMSLPLSKPGPTSAAGSSRALDLNSPQREPRDYSAIEDAGYEGLGDLLAAAVEKDSDAMEAATGKMVVNMGVAALGVMNPFAGVVAGVAAGFLFTAMGWEEEQPSTEEVVSDMLQEFAQEMREEVQNMIAQQSVSERMIHIRNQMKSTISDQAHTSPWLARPSQKDRDKYHTWLFGQLTRLYHLAITALGDCHVNTLDSPNPTCNDWLHWGGPEISIKYMSMHWAFVAEYVRRFPDDAAVQVPRGMHYYRENHVLKMVQAYKQRRDRFEETPAGYHNRRRAVCRVTFFDHWAGEEWKVEEVCCGGSNVLRQGWVESEEIPGGCDSPDAIKSRPSYTWRKQQFNNLKYSVQAKLAKLEQQATLAYRRQYVDCRFNGAKPIIHYVSTCTECGGSWCNSADFKEDNACVERKFTVGSALSAWGCSRLAKRLSDNAQVANDIVRDSYSGKIYVTEKCHRSKGLIHPVTDCTQCGPDWCAQSAFTYDAVTTDIFCDYQVGVPLSDYGCDRLPSSPTVMHVSQEAGGPGGVYVLSSSSSSVDSQIGACMQKCKSLGYCCNELSHDVPKGSFGYFSCAQACAMRARGATEATCHERCELRPPSWPYNCTYDLDGTSYPVCWSCGDKTSDPKCNFGVADATACQAGCAMDPISLACPRSMGTVHHIPTCNMCEDMGDWCDESRFSANRPNIECDYQVGVHAGLLNCSTIPLNPTVVRDSETGRIFLVM</sequence>
<feature type="region of interest" description="Disordered" evidence="1">
    <location>
        <begin position="68"/>
        <end position="91"/>
    </location>
</feature>
<evidence type="ECO:0000313" key="3">
    <source>
        <dbReference type="Proteomes" id="UP000186817"/>
    </source>
</evidence>